<dbReference type="EMBL" id="QUAJ01000004">
    <property type="protein sequence ID" value="REI42484.1"/>
    <property type="molecule type" value="Genomic_DNA"/>
</dbReference>
<comment type="pathway">
    <text evidence="4">Quinol/quinone metabolism; menaquinone biosynthesis; menaquinol from 1,4-dihydroxy-2-naphthoate: step 2/2.</text>
</comment>
<feature type="binding site" evidence="4">
    <location>
        <position position="123"/>
    </location>
    <ligand>
        <name>S-adenosyl-L-methionine</name>
        <dbReference type="ChEBI" id="CHEBI:59789"/>
    </ligand>
</feature>
<dbReference type="NCBIfam" id="TIGR01934">
    <property type="entry name" value="MenG_MenH_UbiE"/>
    <property type="match status" value="1"/>
</dbReference>
<evidence type="ECO:0000256" key="2">
    <source>
        <dbReference type="ARBA" id="ARBA00022679"/>
    </source>
</evidence>
<gene>
    <name evidence="4" type="primary">menG</name>
    <name evidence="5" type="ORF">DYH56_03765</name>
</gene>
<dbReference type="GO" id="GO:0043770">
    <property type="term" value="F:demethylmenaquinone methyltransferase activity"/>
    <property type="evidence" value="ECO:0007669"/>
    <property type="project" value="UniProtKB-EC"/>
</dbReference>
<keyword evidence="1 4" id="KW-0489">Methyltransferase</keyword>
<evidence type="ECO:0000313" key="6">
    <source>
        <dbReference type="Proteomes" id="UP000263486"/>
    </source>
</evidence>
<reference evidence="5 6" key="1">
    <citation type="submission" date="2018-08" db="EMBL/GenBank/DDBJ databases">
        <title>Draft genome sequence of Psychrilyobacter sp. strain SD5 isolated from Black Sea water.</title>
        <authorList>
            <person name="Yadav S."/>
            <person name="Villanueva L."/>
            <person name="Damste J.S.S."/>
        </authorList>
    </citation>
    <scope>NUCLEOTIDE SEQUENCE [LARGE SCALE GENOMIC DNA]</scope>
    <source>
        <strain evidence="5 6">SD5</strain>
    </source>
</reference>
<comment type="caution">
    <text evidence="5">The sequence shown here is derived from an EMBL/GenBank/DDBJ whole genome shotgun (WGS) entry which is preliminary data.</text>
</comment>
<dbReference type="PROSITE" id="PS51608">
    <property type="entry name" value="SAM_MT_UBIE"/>
    <property type="match status" value="1"/>
</dbReference>
<dbReference type="SUPFAM" id="SSF53335">
    <property type="entry name" value="S-adenosyl-L-methionine-dependent methyltransferases"/>
    <property type="match status" value="1"/>
</dbReference>
<organism evidence="5 6">
    <name type="scientific">Psychrilyobacter piezotolerans</name>
    <dbReference type="NCBI Taxonomy" id="2293438"/>
    <lineage>
        <taxon>Bacteria</taxon>
        <taxon>Fusobacteriati</taxon>
        <taxon>Fusobacteriota</taxon>
        <taxon>Fusobacteriia</taxon>
        <taxon>Fusobacteriales</taxon>
        <taxon>Fusobacteriaceae</taxon>
        <taxon>Psychrilyobacter</taxon>
    </lineage>
</organism>
<evidence type="ECO:0000256" key="1">
    <source>
        <dbReference type="ARBA" id="ARBA00022603"/>
    </source>
</evidence>
<dbReference type="RefSeq" id="WP_114641525.1">
    <property type="nucleotide sequence ID" value="NZ_JAACIO010000004.1"/>
</dbReference>
<dbReference type="InterPro" id="IPR004033">
    <property type="entry name" value="UbiE/COQ5_MeTrFase"/>
</dbReference>
<feature type="binding site" evidence="4">
    <location>
        <begin position="106"/>
        <end position="107"/>
    </location>
    <ligand>
        <name>S-adenosyl-L-methionine</name>
        <dbReference type="ChEBI" id="CHEBI:59789"/>
    </ligand>
</feature>
<keyword evidence="3 4" id="KW-0949">S-adenosyl-L-methionine</keyword>
<comment type="function">
    <text evidence="4">Methyltransferase required for the conversion of demethylmenaquinol (DMKH2) to menaquinol (MKH2).</text>
</comment>
<comment type="similarity">
    <text evidence="4">Belongs to the class I-like SAM-binding methyltransferase superfamily. MenG/UbiE family.</text>
</comment>
<dbReference type="Proteomes" id="UP000263486">
    <property type="component" value="Unassembled WGS sequence"/>
</dbReference>
<accession>A0ABX9KJH8</accession>
<dbReference type="Gene3D" id="3.40.50.150">
    <property type="entry name" value="Vaccinia Virus protein VP39"/>
    <property type="match status" value="1"/>
</dbReference>
<dbReference type="HAMAP" id="MF_01813">
    <property type="entry name" value="MenG_UbiE_methyltr"/>
    <property type="match status" value="1"/>
</dbReference>
<dbReference type="CDD" id="cd02440">
    <property type="entry name" value="AdoMet_MTases"/>
    <property type="match status" value="1"/>
</dbReference>
<proteinExistence type="inferred from homology"/>
<sequence length="239" mass="26752">MPVERDKERRVHSVFQKISFCYDFMNDIITLGVHRLWKKDLIKSIPVESKIILDLCCGTGDIAIGIGNKLKTSQIKALDFSEGMLQVARKRTVAAHLKNIELIQGNALSLPFKDGSFDTVTISFGIRNTSDYRKVLDEIYRVLIPGGIFFCMEASYPDLFLVRRALKTYCRFIVPIMGKLLVKSYGEYRWLDESVEAFISKEELTALIEGAGFTGINLKTYFGGSCTLHSGIKGGADGC</sequence>
<evidence type="ECO:0000256" key="3">
    <source>
        <dbReference type="ARBA" id="ARBA00022691"/>
    </source>
</evidence>
<dbReference type="InterPro" id="IPR029063">
    <property type="entry name" value="SAM-dependent_MTases_sf"/>
</dbReference>
<keyword evidence="2 4" id="KW-0808">Transferase</keyword>
<protein>
    <recommendedName>
        <fullName evidence="4">Demethylmenaquinone methyltransferase</fullName>
        <ecNumber evidence="4">2.1.1.163</ecNumber>
    </recommendedName>
</protein>
<dbReference type="Pfam" id="PF01209">
    <property type="entry name" value="Ubie_methyltran"/>
    <property type="match status" value="1"/>
</dbReference>
<keyword evidence="4" id="KW-0474">Menaquinone biosynthesis</keyword>
<evidence type="ECO:0000313" key="5">
    <source>
        <dbReference type="EMBL" id="REI42484.1"/>
    </source>
</evidence>
<comment type="catalytic activity">
    <reaction evidence="4">
        <text>a 2-demethylmenaquinol + S-adenosyl-L-methionine = a menaquinol + S-adenosyl-L-homocysteine + H(+)</text>
        <dbReference type="Rhea" id="RHEA:42640"/>
        <dbReference type="Rhea" id="RHEA-COMP:9539"/>
        <dbReference type="Rhea" id="RHEA-COMP:9563"/>
        <dbReference type="ChEBI" id="CHEBI:15378"/>
        <dbReference type="ChEBI" id="CHEBI:18151"/>
        <dbReference type="ChEBI" id="CHEBI:55437"/>
        <dbReference type="ChEBI" id="CHEBI:57856"/>
        <dbReference type="ChEBI" id="CHEBI:59789"/>
        <dbReference type="EC" id="2.1.1.163"/>
    </reaction>
</comment>
<dbReference type="PANTHER" id="PTHR43591:SF24">
    <property type="entry name" value="2-METHOXY-6-POLYPRENYL-1,4-BENZOQUINOL METHYLASE, MITOCHONDRIAL"/>
    <property type="match status" value="1"/>
</dbReference>
<evidence type="ECO:0000256" key="4">
    <source>
        <dbReference type="HAMAP-Rule" id="MF_01813"/>
    </source>
</evidence>
<keyword evidence="6" id="KW-1185">Reference proteome</keyword>
<dbReference type="GO" id="GO:0032259">
    <property type="term" value="P:methylation"/>
    <property type="evidence" value="ECO:0007669"/>
    <property type="project" value="UniProtKB-KW"/>
</dbReference>
<dbReference type="NCBIfam" id="NF001243">
    <property type="entry name" value="PRK00216.1-4"/>
    <property type="match status" value="1"/>
</dbReference>
<feature type="binding site" evidence="4">
    <location>
        <position position="59"/>
    </location>
    <ligand>
        <name>S-adenosyl-L-methionine</name>
        <dbReference type="ChEBI" id="CHEBI:59789"/>
    </ligand>
</feature>
<dbReference type="EC" id="2.1.1.163" evidence="4"/>
<feature type="binding site" evidence="4">
    <location>
        <position position="79"/>
    </location>
    <ligand>
        <name>S-adenosyl-L-methionine</name>
        <dbReference type="ChEBI" id="CHEBI:59789"/>
    </ligand>
</feature>
<name>A0ABX9KJH8_9FUSO</name>
<dbReference type="PANTHER" id="PTHR43591">
    <property type="entry name" value="METHYLTRANSFERASE"/>
    <property type="match status" value="1"/>
</dbReference>